<evidence type="ECO:0000256" key="1">
    <source>
        <dbReference type="ARBA" id="ARBA00001623"/>
    </source>
</evidence>
<comment type="function">
    <text evidence="7">Thiolesterase that catalyzes the hydrolysis of S-D-lactoyl-glutathione to form glutathione and D-lactic acid.</text>
</comment>
<dbReference type="InterPro" id="IPR050110">
    <property type="entry name" value="Glyoxalase_II_hydrolase"/>
</dbReference>
<comment type="pathway">
    <text evidence="2 7">Secondary metabolite metabolism; methylglyoxal degradation; (R)-lactate from methylglyoxal: step 2/2.</text>
</comment>
<proteinExistence type="inferred from homology"/>
<dbReference type="UniPathway" id="UPA00619">
    <property type="reaction ID" value="UER00676"/>
</dbReference>
<dbReference type="SUPFAM" id="SSF56281">
    <property type="entry name" value="Metallo-hydrolase/oxidoreductase"/>
    <property type="match status" value="1"/>
</dbReference>
<dbReference type="InterPro" id="IPR017782">
    <property type="entry name" value="Hydroxyacylglutathione_Hdrlase"/>
</dbReference>
<comment type="similarity">
    <text evidence="3 7">Belongs to the metallo-beta-lactamase superfamily. Glyoxalase II family.</text>
</comment>
<sequence length="272" mass="29101">MTMPPQIEFDVTGTALDALVVIPMLKDRFPDLLDNYGFLARSGDRVAAIDCARDAPYREAAEAMGWTITDILLTHHHPDHVDGVDALRAATGAKAWGARADAHRLPALDHVLDPGDEVALGGARFAVWDVSGHTNGHIAYIGKGVAFTGDSLMAGGCGRLFEGTPEQMHASLSQFADLPGETLIASGHEYTRSNLAFARTLEPDSAELISRQEAMEALLAAGQPTVPSRLDLERNTNPFLRCHLPDLKSATGTEGQSDSETFAAIRAAKDAF</sequence>
<dbReference type="EMBL" id="JYFE01000018">
    <property type="protein sequence ID" value="KIT17407.1"/>
    <property type="molecule type" value="Genomic_DNA"/>
</dbReference>
<keyword evidence="6 7" id="KW-0862">Zinc</keyword>
<name>A0A0D1CRK6_9RHOB</name>
<dbReference type="RefSeq" id="WP_236687782.1">
    <property type="nucleotide sequence ID" value="NZ_FZPF01000008.1"/>
</dbReference>
<dbReference type="HAMAP" id="MF_01374">
    <property type="entry name" value="Glyoxalase_2"/>
    <property type="match status" value="1"/>
</dbReference>
<dbReference type="Proteomes" id="UP000032232">
    <property type="component" value="Unassembled WGS sequence"/>
</dbReference>
<feature type="binding site" evidence="7">
    <location>
        <position position="80"/>
    </location>
    <ligand>
        <name>Zn(2+)</name>
        <dbReference type="ChEBI" id="CHEBI:29105"/>
        <label>2</label>
    </ligand>
</feature>
<dbReference type="PATRIC" id="fig|935700.4.peg.866"/>
<evidence type="ECO:0000256" key="3">
    <source>
        <dbReference type="ARBA" id="ARBA00006759"/>
    </source>
</evidence>
<evidence type="ECO:0000256" key="7">
    <source>
        <dbReference type="HAMAP-Rule" id="MF_01374"/>
    </source>
</evidence>
<feature type="binding site" evidence="7">
    <location>
        <position position="188"/>
    </location>
    <ligand>
        <name>Zn(2+)</name>
        <dbReference type="ChEBI" id="CHEBI:29105"/>
        <label>2</label>
    </ligand>
</feature>
<evidence type="ECO:0000256" key="6">
    <source>
        <dbReference type="ARBA" id="ARBA00022833"/>
    </source>
</evidence>
<dbReference type="PANTHER" id="PTHR43705:SF1">
    <property type="entry name" value="HYDROXYACYLGLUTATHIONE HYDROLASE GLOB"/>
    <property type="match status" value="1"/>
</dbReference>
<dbReference type="AlphaFoldDB" id="A0A0D1CRK6"/>
<evidence type="ECO:0000313" key="9">
    <source>
        <dbReference type="EMBL" id="KIT17407.1"/>
    </source>
</evidence>
<organism evidence="9 10">
    <name type="scientific">Jannaschia aquimarina</name>
    <dbReference type="NCBI Taxonomy" id="935700"/>
    <lineage>
        <taxon>Bacteria</taxon>
        <taxon>Pseudomonadati</taxon>
        <taxon>Pseudomonadota</taxon>
        <taxon>Alphaproteobacteria</taxon>
        <taxon>Rhodobacterales</taxon>
        <taxon>Roseobacteraceae</taxon>
        <taxon>Jannaschia</taxon>
    </lineage>
</organism>
<dbReference type="GO" id="GO:0004416">
    <property type="term" value="F:hydroxyacylglutathione hydrolase activity"/>
    <property type="evidence" value="ECO:0007669"/>
    <property type="project" value="UniProtKB-UniRule"/>
</dbReference>
<accession>A0A0D1CRK6</accession>
<comment type="cofactor">
    <cofactor evidence="7">
        <name>Zn(2+)</name>
        <dbReference type="ChEBI" id="CHEBI:29105"/>
    </cofactor>
    <text evidence="7">Binds 2 Zn(2+) ions per subunit.</text>
</comment>
<dbReference type="Pfam" id="PF00753">
    <property type="entry name" value="Lactamase_B"/>
    <property type="match status" value="1"/>
</dbReference>
<dbReference type="EC" id="3.1.2.6" evidence="7"/>
<dbReference type="SMART" id="SM00849">
    <property type="entry name" value="Lactamase_B"/>
    <property type="match status" value="1"/>
</dbReference>
<evidence type="ECO:0000313" key="10">
    <source>
        <dbReference type="Proteomes" id="UP000032232"/>
    </source>
</evidence>
<dbReference type="InterPro" id="IPR036866">
    <property type="entry name" value="RibonucZ/Hydroxyglut_hydro"/>
</dbReference>
<dbReference type="PANTHER" id="PTHR43705">
    <property type="entry name" value="HYDROXYACYLGLUTATHIONE HYDROLASE"/>
    <property type="match status" value="1"/>
</dbReference>
<evidence type="ECO:0000256" key="4">
    <source>
        <dbReference type="ARBA" id="ARBA00022723"/>
    </source>
</evidence>
<dbReference type="Pfam" id="PF16123">
    <property type="entry name" value="HAGH_C"/>
    <property type="match status" value="1"/>
</dbReference>
<gene>
    <name evidence="9" type="primary">gloB_1</name>
    <name evidence="7" type="synonym">gloB</name>
    <name evidence="9" type="ORF">jaqu_08220</name>
</gene>
<feature type="binding site" evidence="7">
    <location>
        <position position="75"/>
    </location>
    <ligand>
        <name>Zn(2+)</name>
        <dbReference type="ChEBI" id="CHEBI:29105"/>
        <label>1</label>
    </ligand>
</feature>
<feature type="binding site" evidence="7">
    <location>
        <position position="150"/>
    </location>
    <ligand>
        <name>Zn(2+)</name>
        <dbReference type="ChEBI" id="CHEBI:29105"/>
        <label>2</label>
    </ligand>
</feature>
<dbReference type="InterPro" id="IPR035680">
    <property type="entry name" value="Clx_II_MBL"/>
</dbReference>
<evidence type="ECO:0000256" key="5">
    <source>
        <dbReference type="ARBA" id="ARBA00022801"/>
    </source>
</evidence>
<keyword evidence="4 7" id="KW-0479">Metal-binding</keyword>
<keyword evidence="5 7" id="KW-0378">Hydrolase</keyword>
<dbReference type="GO" id="GO:0046872">
    <property type="term" value="F:metal ion binding"/>
    <property type="evidence" value="ECO:0007669"/>
    <property type="project" value="UniProtKB-KW"/>
</dbReference>
<dbReference type="STRING" id="935700.jaqu_08220"/>
<feature type="binding site" evidence="7">
    <location>
        <position position="79"/>
    </location>
    <ligand>
        <name>Zn(2+)</name>
        <dbReference type="ChEBI" id="CHEBI:29105"/>
        <label>2</label>
    </ligand>
</feature>
<reference evidence="9 10" key="1">
    <citation type="submission" date="2015-02" db="EMBL/GenBank/DDBJ databases">
        <title>Genome Sequence of Jannaschia aquimarina DSM28248, a member of the Roseobacter clade.</title>
        <authorList>
            <person name="Voget S."/>
            <person name="Daniel R."/>
        </authorList>
    </citation>
    <scope>NUCLEOTIDE SEQUENCE [LARGE SCALE GENOMIC DNA]</scope>
    <source>
        <strain evidence="9 10">GSW-M26</strain>
    </source>
</reference>
<feature type="binding site" evidence="7">
    <location>
        <position position="133"/>
    </location>
    <ligand>
        <name>Zn(2+)</name>
        <dbReference type="ChEBI" id="CHEBI:29105"/>
        <label>1</label>
    </ligand>
</feature>
<feature type="binding site" evidence="7">
    <location>
        <position position="77"/>
    </location>
    <ligand>
        <name>Zn(2+)</name>
        <dbReference type="ChEBI" id="CHEBI:29105"/>
        <label>1</label>
    </ligand>
</feature>
<dbReference type="GO" id="GO:0019243">
    <property type="term" value="P:methylglyoxal catabolic process to D-lactate via S-lactoyl-glutathione"/>
    <property type="evidence" value="ECO:0007669"/>
    <property type="project" value="UniProtKB-UniRule"/>
</dbReference>
<comment type="subunit">
    <text evidence="7">Monomer.</text>
</comment>
<dbReference type="InterPro" id="IPR032282">
    <property type="entry name" value="HAGH_C"/>
</dbReference>
<dbReference type="Gene3D" id="3.60.15.10">
    <property type="entry name" value="Ribonuclease Z/Hydroxyacylglutathione hydrolase-like"/>
    <property type="match status" value="1"/>
</dbReference>
<protein>
    <recommendedName>
        <fullName evidence="7">Hydroxyacylglutathione hydrolase</fullName>
        <ecNumber evidence="7">3.1.2.6</ecNumber>
    </recommendedName>
    <alternativeName>
        <fullName evidence="7">Glyoxalase II</fullName>
        <shortName evidence="7">Glx II</shortName>
    </alternativeName>
</protein>
<comment type="catalytic activity">
    <reaction evidence="1 7">
        <text>an S-(2-hydroxyacyl)glutathione + H2O = a 2-hydroxy carboxylate + glutathione + H(+)</text>
        <dbReference type="Rhea" id="RHEA:21864"/>
        <dbReference type="ChEBI" id="CHEBI:15377"/>
        <dbReference type="ChEBI" id="CHEBI:15378"/>
        <dbReference type="ChEBI" id="CHEBI:57925"/>
        <dbReference type="ChEBI" id="CHEBI:58896"/>
        <dbReference type="ChEBI" id="CHEBI:71261"/>
        <dbReference type="EC" id="3.1.2.6"/>
    </reaction>
</comment>
<dbReference type="InterPro" id="IPR001279">
    <property type="entry name" value="Metallo-B-lactamas"/>
</dbReference>
<dbReference type="CDD" id="cd07723">
    <property type="entry name" value="hydroxyacylglutathione_hydrolase_MBL-fold"/>
    <property type="match status" value="1"/>
</dbReference>
<comment type="caution">
    <text evidence="9">The sequence shown here is derived from an EMBL/GenBank/DDBJ whole genome shotgun (WGS) entry which is preliminary data.</text>
</comment>
<dbReference type="NCBIfam" id="TIGR03413">
    <property type="entry name" value="GSH_gloB"/>
    <property type="match status" value="1"/>
</dbReference>
<evidence type="ECO:0000259" key="8">
    <source>
        <dbReference type="SMART" id="SM00849"/>
    </source>
</evidence>
<evidence type="ECO:0000256" key="2">
    <source>
        <dbReference type="ARBA" id="ARBA00004963"/>
    </source>
</evidence>
<keyword evidence="10" id="KW-1185">Reference proteome</keyword>
<feature type="binding site" evidence="7">
    <location>
        <position position="150"/>
    </location>
    <ligand>
        <name>Zn(2+)</name>
        <dbReference type="ChEBI" id="CHEBI:29105"/>
        <label>1</label>
    </ligand>
</feature>
<feature type="domain" description="Metallo-beta-lactamase" evidence="8">
    <location>
        <begin position="34"/>
        <end position="188"/>
    </location>
</feature>
<dbReference type="PIRSF" id="PIRSF005457">
    <property type="entry name" value="Glx"/>
    <property type="match status" value="1"/>
</dbReference>